<protein>
    <recommendedName>
        <fullName evidence="12">C2H2-type domain-containing protein</fullName>
    </recommendedName>
</protein>
<dbReference type="SUPFAM" id="SSF46689">
    <property type="entry name" value="Homeodomain-like"/>
    <property type="match status" value="2"/>
</dbReference>
<sequence>MSERGIGKPWTTQEDNLLIQAVAIHGENDNWKAVAALVPGRTNKACRKRWLHSLSPNVKKTAWTPEEDQLLISLYATHGTKWSVIARHIPGRTDDACSKRYREALDPSLKRDDWTYDEDVKLLEVYARLGGKWGLIGQELNRSGLGCRNRWRMLERKRAALSRDATSRGEGPTSAPEPQAPGTSNSQWTPTHVQDPQFWDGRSPQYVTPSVLYQGSPLHSQESHVTTYSPEQILSGVHLSGSSSGQRDATPFQYATSSLSAALSHPGSVAQSPEPHGYYHSAALSPRHVSSGLSEANVPAPTAQSGTYGSHEYEFMPIEDHHHSSTTPESSHHDNGHVSHSAPANTYTGPLNLGILPLPIPDTPASPSLRGSPSPPGSPAVSAGNQIGDPAVSRALADAPPRRSYYRTAEEKAASQPPPRKSIQRPARLSSNLPATSDANVLAYACGHTDCWPAGASSSKNAFLTSKELSDHSRFIHGGYLGGSKPFRCGLTGCEKSWKSLNGLQYHLQISRYHFQQALAARGGDSDVGGTDAPNTLTSEIPRSDGEQSMNLHQDDLPRSTAEAEAEAQTRAITAMLGTSTAPAPTRKDAAENTPPEKSKRKLHSCTRPGCTKAYKQLSGLRYHLTHGHVDELPLQLDVVPPTLARIVAEKATGSGSDSAPRP</sequence>
<dbReference type="PROSITE" id="PS00028">
    <property type="entry name" value="ZINC_FINGER_C2H2_1"/>
    <property type="match status" value="1"/>
</dbReference>
<evidence type="ECO:0000259" key="9">
    <source>
        <dbReference type="PROSITE" id="PS51294"/>
    </source>
</evidence>
<keyword evidence="5" id="KW-0863">Zinc-finger</keyword>
<dbReference type="Pfam" id="PF00249">
    <property type="entry name" value="Myb_DNA-binding"/>
    <property type="match status" value="3"/>
</dbReference>
<keyword evidence="2" id="KW-0238">DNA-binding</keyword>
<dbReference type="Proteomes" id="UP000313359">
    <property type="component" value="Unassembled WGS sequence"/>
</dbReference>
<accession>A0A5C2S4A4</accession>
<feature type="compositionally biased region" description="Polar residues" evidence="6">
    <location>
        <begin position="533"/>
        <end position="552"/>
    </location>
</feature>
<dbReference type="AlphaFoldDB" id="A0A5C2S4A4"/>
<feature type="domain" description="HTH myb-type" evidence="9">
    <location>
        <begin position="1"/>
        <end position="50"/>
    </location>
</feature>
<dbReference type="CDD" id="cd00167">
    <property type="entry name" value="SANT"/>
    <property type="match status" value="2"/>
</dbReference>
<feature type="domain" description="Myb-like" evidence="7">
    <location>
        <begin position="106"/>
        <end position="155"/>
    </location>
</feature>
<feature type="domain" description="HTH myb-type" evidence="9">
    <location>
        <begin position="55"/>
        <end position="109"/>
    </location>
</feature>
<organism evidence="10 11">
    <name type="scientific">Lentinus tigrinus ALCF2SS1-6</name>
    <dbReference type="NCBI Taxonomy" id="1328759"/>
    <lineage>
        <taxon>Eukaryota</taxon>
        <taxon>Fungi</taxon>
        <taxon>Dikarya</taxon>
        <taxon>Basidiomycota</taxon>
        <taxon>Agaricomycotina</taxon>
        <taxon>Agaricomycetes</taxon>
        <taxon>Polyporales</taxon>
        <taxon>Polyporaceae</taxon>
        <taxon>Lentinus</taxon>
    </lineage>
</organism>
<dbReference type="GO" id="GO:0042795">
    <property type="term" value="P:snRNA transcription by RNA polymerase II"/>
    <property type="evidence" value="ECO:0007669"/>
    <property type="project" value="TreeGrafter"/>
</dbReference>
<evidence type="ECO:0000313" key="10">
    <source>
        <dbReference type="EMBL" id="RPD58350.1"/>
    </source>
</evidence>
<evidence type="ECO:0000313" key="11">
    <source>
        <dbReference type="Proteomes" id="UP000313359"/>
    </source>
</evidence>
<dbReference type="PROSITE" id="PS50090">
    <property type="entry name" value="MYB_LIKE"/>
    <property type="match status" value="3"/>
</dbReference>
<evidence type="ECO:0000259" key="8">
    <source>
        <dbReference type="PROSITE" id="PS50157"/>
    </source>
</evidence>
<dbReference type="InterPro" id="IPR009057">
    <property type="entry name" value="Homeodomain-like_sf"/>
</dbReference>
<keyword evidence="5" id="KW-0479">Metal-binding</keyword>
<keyword evidence="11" id="KW-1185">Reference proteome</keyword>
<gene>
    <name evidence="10" type="ORF">L227DRAFT_550556</name>
</gene>
<dbReference type="STRING" id="1328759.A0A5C2S4A4"/>
<evidence type="ECO:0000256" key="3">
    <source>
        <dbReference type="ARBA" id="ARBA00023163"/>
    </source>
</evidence>
<evidence type="ECO:0000256" key="5">
    <source>
        <dbReference type="PROSITE-ProRule" id="PRU00042"/>
    </source>
</evidence>
<dbReference type="GO" id="GO:0042796">
    <property type="term" value="P:snRNA transcription by RNA polymerase III"/>
    <property type="evidence" value="ECO:0007669"/>
    <property type="project" value="TreeGrafter"/>
</dbReference>
<feature type="region of interest" description="Disordered" evidence="6">
    <location>
        <begin position="321"/>
        <end position="427"/>
    </location>
</feature>
<feature type="domain" description="C2H2-type" evidence="8">
    <location>
        <begin position="604"/>
        <end position="634"/>
    </location>
</feature>
<evidence type="ECO:0000256" key="2">
    <source>
        <dbReference type="ARBA" id="ARBA00023125"/>
    </source>
</evidence>
<feature type="domain" description="HTH myb-type" evidence="9">
    <location>
        <begin position="110"/>
        <end position="159"/>
    </location>
</feature>
<proteinExistence type="predicted"/>
<dbReference type="InterPro" id="IPR001005">
    <property type="entry name" value="SANT/Myb"/>
</dbReference>
<dbReference type="InterPro" id="IPR017930">
    <property type="entry name" value="Myb_dom"/>
</dbReference>
<feature type="domain" description="Myb-like" evidence="7">
    <location>
        <begin position="55"/>
        <end position="105"/>
    </location>
</feature>
<dbReference type="PANTHER" id="PTHR46621:SF1">
    <property type="entry name" value="SNRNA-ACTIVATING PROTEIN COMPLEX SUBUNIT 4"/>
    <property type="match status" value="1"/>
</dbReference>
<feature type="compositionally biased region" description="Basic and acidic residues" evidence="6">
    <location>
        <begin position="586"/>
        <end position="598"/>
    </location>
</feature>
<dbReference type="InterPro" id="IPR051575">
    <property type="entry name" value="Myb-like_DNA-bd"/>
</dbReference>
<dbReference type="InterPro" id="IPR013087">
    <property type="entry name" value="Znf_C2H2_type"/>
</dbReference>
<dbReference type="GO" id="GO:0000978">
    <property type="term" value="F:RNA polymerase II cis-regulatory region sequence-specific DNA binding"/>
    <property type="evidence" value="ECO:0007669"/>
    <property type="project" value="TreeGrafter"/>
</dbReference>
<keyword evidence="4" id="KW-0539">Nucleus</keyword>
<feature type="region of interest" description="Disordered" evidence="6">
    <location>
        <begin position="159"/>
        <end position="201"/>
    </location>
</feature>
<name>A0A5C2S4A4_9APHY</name>
<evidence type="ECO:0008006" key="12">
    <source>
        <dbReference type="Google" id="ProtNLM"/>
    </source>
</evidence>
<dbReference type="Gene3D" id="1.10.10.60">
    <property type="entry name" value="Homeodomain-like"/>
    <property type="match status" value="3"/>
</dbReference>
<feature type="compositionally biased region" description="Polar residues" evidence="6">
    <location>
        <begin position="181"/>
        <end position="194"/>
    </location>
</feature>
<dbReference type="GO" id="GO:0001006">
    <property type="term" value="F:RNA polymerase III type 3 promoter sequence-specific DNA binding"/>
    <property type="evidence" value="ECO:0007669"/>
    <property type="project" value="TreeGrafter"/>
</dbReference>
<dbReference type="PROSITE" id="PS50157">
    <property type="entry name" value="ZINC_FINGER_C2H2_2"/>
    <property type="match status" value="1"/>
</dbReference>
<dbReference type="OrthoDB" id="2143914at2759"/>
<dbReference type="PANTHER" id="PTHR46621">
    <property type="entry name" value="SNRNA-ACTIVATING PROTEIN COMPLEX SUBUNIT 4"/>
    <property type="match status" value="1"/>
</dbReference>
<evidence type="ECO:0000256" key="4">
    <source>
        <dbReference type="ARBA" id="ARBA00023242"/>
    </source>
</evidence>
<evidence type="ECO:0000256" key="6">
    <source>
        <dbReference type="SAM" id="MobiDB-lite"/>
    </source>
</evidence>
<evidence type="ECO:0000259" key="7">
    <source>
        <dbReference type="PROSITE" id="PS50090"/>
    </source>
</evidence>
<reference evidence="10" key="1">
    <citation type="journal article" date="2018" name="Genome Biol. Evol.">
        <title>Genomics and development of Lentinus tigrinus, a white-rot wood-decaying mushroom with dimorphic fruiting bodies.</title>
        <authorList>
            <person name="Wu B."/>
            <person name="Xu Z."/>
            <person name="Knudson A."/>
            <person name="Carlson A."/>
            <person name="Chen N."/>
            <person name="Kovaka S."/>
            <person name="LaButti K."/>
            <person name="Lipzen A."/>
            <person name="Pennachio C."/>
            <person name="Riley R."/>
            <person name="Schakwitz W."/>
            <person name="Umezawa K."/>
            <person name="Ohm R.A."/>
            <person name="Grigoriev I.V."/>
            <person name="Nagy L.G."/>
            <person name="Gibbons J."/>
            <person name="Hibbett D."/>
        </authorList>
    </citation>
    <scope>NUCLEOTIDE SEQUENCE [LARGE SCALE GENOMIC DNA]</scope>
    <source>
        <strain evidence="10">ALCF2SS1-6</strain>
    </source>
</reference>
<keyword evidence="1" id="KW-0805">Transcription regulation</keyword>
<dbReference type="PROSITE" id="PS51294">
    <property type="entry name" value="HTH_MYB"/>
    <property type="match status" value="3"/>
</dbReference>
<feature type="compositionally biased region" description="Low complexity" evidence="6">
    <location>
        <begin position="561"/>
        <end position="575"/>
    </location>
</feature>
<keyword evidence="3" id="KW-0804">Transcription</keyword>
<feature type="region of interest" description="Disordered" evidence="6">
    <location>
        <begin position="522"/>
        <end position="606"/>
    </location>
</feature>
<dbReference type="SMART" id="SM00355">
    <property type="entry name" value="ZnF_C2H2"/>
    <property type="match status" value="3"/>
</dbReference>
<feature type="domain" description="Myb-like" evidence="7">
    <location>
        <begin position="9"/>
        <end position="54"/>
    </location>
</feature>
<evidence type="ECO:0000256" key="1">
    <source>
        <dbReference type="ARBA" id="ARBA00023015"/>
    </source>
</evidence>
<dbReference type="GO" id="GO:0019185">
    <property type="term" value="C:snRNA-activating protein complex"/>
    <property type="evidence" value="ECO:0007669"/>
    <property type="project" value="TreeGrafter"/>
</dbReference>
<keyword evidence="5" id="KW-0862">Zinc</keyword>
<dbReference type="GO" id="GO:0008270">
    <property type="term" value="F:zinc ion binding"/>
    <property type="evidence" value="ECO:0007669"/>
    <property type="project" value="UniProtKB-KW"/>
</dbReference>
<dbReference type="SMART" id="SM00717">
    <property type="entry name" value="SANT"/>
    <property type="match status" value="3"/>
</dbReference>
<dbReference type="EMBL" id="ML122275">
    <property type="protein sequence ID" value="RPD58350.1"/>
    <property type="molecule type" value="Genomic_DNA"/>
</dbReference>